<evidence type="ECO:0000313" key="1">
    <source>
        <dbReference type="EMBL" id="CAG8745426.1"/>
    </source>
</evidence>
<protein>
    <submittedName>
        <fullName evidence="1">14902_t:CDS:1</fullName>
    </submittedName>
</protein>
<reference evidence="1" key="1">
    <citation type="submission" date="2021-06" db="EMBL/GenBank/DDBJ databases">
        <authorList>
            <person name="Kallberg Y."/>
            <person name="Tangrot J."/>
            <person name="Rosling A."/>
        </authorList>
    </citation>
    <scope>NUCLEOTIDE SEQUENCE</scope>
    <source>
        <strain evidence="1">MA453B</strain>
    </source>
</reference>
<sequence>MNIEYINFNVDALCTIVITSENKKFMETDKKREICLNQWVKKRILKQKKSKKYILNENEIN</sequence>
<evidence type="ECO:0000313" key="2">
    <source>
        <dbReference type="Proteomes" id="UP000789405"/>
    </source>
</evidence>
<name>A0A9N9IRA2_9GLOM</name>
<comment type="caution">
    <text evidence="1">The sequence shown here is derived from an EMBL/GenBank/DDBJ whole genome shotgun (WGS) entry which is preliminary data.</text>
</comment>
<accession>A0A9N9IRA2</accession>
<gene>
    <name evidence="1" type="ORF">DERYTH_LOCUS16391</name>
</gene>
<dbReference type="AlphaFoldDB" id="A0A9N9IRA2"/>
<organism evidence="1 2">
    <name type="scientific">Dentiscutata erythropus</name>
    <dbReference type="NCBI Taxonomy" id="1348616"/>
    <lineage>
        <taxon>Eukaryota</taxon>
        <taxon>Fungi</taxon>
        <taxon>Fungi incertae sedis</taxon>
        <taxon>Mucoromycota</taxon>
        <taxon>Glomeromycotina</taxon>
        <taxon>Glomeromycetes</taxon>
        <taxon>Diversisporales</taxon>
        <taxon>Gigasporaceae</taxon>
        <taxon>Dentiscutata</taxon>
    </lineage>
</organism>
<dbReference type="EMBL" id="CAJVPY010014245">
    <property type="protein sequence ID" value="CAG8745426.1"/>
    <property type="molecule type" value="Genomic_DNA"/>
</dbReference>
<proteinExistence type="predicted"/>
<dbReference type="Proteomes" id="UP000789405">
    <property type="component" value="Unassembled WGS sequence"/>
</dbReference>
<feature type="non-terminal residue" evidence="1">
    <location>
        <position position="61"/>
    </location>
</feature>
<keyword evidence="2" id="KW-1185">Reference proteome</keyword>